<sequence>MKKIVLTLFMVLVLAAGCTTEPDINLNDISTVIADKGVELLEENEEMNRFVLEGLKATTYMLDNGEAISIYLFRSVKKREQGLADFNKQKEKYDMQIPAIFEVKNALIFYWYKGPSTQPGQYDANIKEAVQALYVSG</sequence>
<dbReference type="PROSITE" id="PS51257">
    <property type="entry name" value="PROKAR_LIPOPROTEIN"/>
    <property type="match status" value="1"/>
</dbReference>
<dbReference type="EMBL" id="BMHP01000003">
    <property type="protein sequence ID" value="GGD84409.1"/>
    <property type="molecule type" value="Genomic_DNA"/>
</dbReference>
<accession>A0A917DZA9</accession>
<protein>
    <recommendedName>
        <fullName evidence="4">Lipoprotein</fullName>
    </recommendedName>
</protein>
<feature type="signal peptide" evidence="1">
    <location>
        <begin position="1"/>
        <end position="15"/>
    </location>
</feature>
<feature type="chain" id="PRO_5038407610" description="Lipoprotein" evidence="1">
    <location>
        <begin position="16"/>
        <end position="137"/>
    </location>
</feature>
<evidence type="ECO:0000256" key="1">
    <source>
        <dbReference type="SAM" id="SignalP"/>
    </source>
</evidence>
<reference evidence="2" key="1">
    <citation type="journal article" date="2014" name="Int. J. Syst. Evol. Microbiol.">
        <title>Complete genome sequence of Corynebacterium casei LMG S-19264T (=DSM 44701T), isolated from a smear-ripened cheese.</title>
        <authorList>
            <consortium name="US DOE Joint Genome Institute (JGI-PGF)"/>
            <person name="Walter F."/>
            <person name="Albersmeier A."/>
            <person name="Kalinowski J."/>
            <person name="Ruckert C."/>
        </authorList>
    </citation>
    <scope>NUCLEOTIDE SEQUENCE</scope>
    <source>
        <strain evidence="2">CGMCC 1.15178</strain>
    </source>
</reference>
<reference evidence="2" key="2">
    <citation type="submission" date="2020-09" db="EMBL/GenBank/DDBJ databases">
        <authorList>
            <person name="Sun Q."/>
            <person name="Zhou Y."/>
        </authorList>
    </citation>
    <scope>NUCLEOTIDE SEQUENCE</scope>
    <source>
        <strain evidence="2">CGMCC 1.15178</strain>
    </source>
</reference>
<keyword evidence="1" id="KW-0732">Signal</keyword>
<dbReference type="RefSeq" id="WP_188995746.1">
    <property type="nucleotide sequence ID" value="NZ_BMHP01000003.1"/>
</dbReference>
<gene>
    <name evidence="2" type="ORF">GCM10010911_48390</name>
</gene>
<evidence type="ECO:0000313" key="3">
    <source>
        <dbReference type="Proteomes" id="UP000612456"/>
    </source>
</evidence>
<organism evidence="2 3">
    <name type="scientific">Paenibacillus nasutitermitis</name>
    <dbReference type="NCBI Taxonomy" id="1652958"/>
    <lineage>
        <taxon>Bacteria</taxon>
        <taxon>Bacillati</taxon>
        <taxon>Bacillota</taxon>
        <taxon>Bacilli</taxon>
        <taxon>Bacillales</taxon>
        <taxon>Paenibacillaceae</taxon>
        <taxon>Paenibacillus</taxon>
    </lineage>
</organism>
<comment type="caution">
    <text evidence="2">The sequence shown here is derived from an EMBL/GenBank/DDBJ whole genome shotgun (WGS) entry which is preliminary data.</text>
</comment>
<proteinExistence type="predicted"/>
<keyword evidence="3" id="KW-1185">Reference proteome</keyword>
<evidence type="ECO:0000313" key="2">
    <source>
        <dbReference type="EMBL" id="GGD84409.1"/>
    </source>
</evidence>
<evidence type="ECO:0008006" key="4">
    <source>
        <dbReference type="Google" id="ProtNLM"/>
    </source>
</evidence>
<dbReference type="Proteomes" id="UP000612456">
    <property type="component" value="Unassembled WGS sequence"/>
</dbReference>
<name>A0A917DZA9_9BACL</name>
<dbReference type="AlphaFoldDB" id="A0A917DZA9"/>